<evidence type="ECO:0000256" key="1">
    <source>
        <dbReference type="SAM" id="MobiDB-lite"/>
    </source>
</evidence>
<dbReference type="RefSeq" id="XP_038985149.1">
    <property type="nucleotide sequence ID" value="XM_039129221.1"/>
</dbReference>
<proteinExistence type="predicted"/>
<feature type="compositionally biased region" description="Gly residues" evidence="1">
    <location>
        <begin position="203"/>
        <end position="213"/>
    </location>
</feature>
<evidence type="ECO:0000313" key="2">
    <source>
        <dbReference type="Proteomes" id="UP000228380"/>
    </source>
</evidence>
<feature type="compositionally biased region" description="Low complexity" evidence="1">
    <location>
        <begin position="359"/>
        <end position="391"/>
    </location>
</feature>
<organism evidence="2 3">
    <name type="scientific">Phoenix dactylifera</name>
    <name type="common">Date palm</name>
    <dbReference type="NCBI Taxonomy" id="42345"/>
    <lineage>
        <taxon>Eukaryota</taxon>
        <taxon>Viridiplantae</taxon>
        <taxon>Streptophyta</taxon>
        <taxon>Embryophyta</taxon>
        <taxon>Tracheophyta</taxon>
        <taxon>Spermatophyta</taxon>
        <taxon>Magnoliopsida</taxon>
        <taxon>Liliopsida</taxon>
        <taxon>Arecaceae</taxon>
        <taxon>Coryphoideae</taxon>
        <taxon>Phoeniceae</taxon>
        <taxon>Phoenix</taxon>
    </lineage>
</organism>
<feature type="region of interest" description="Disordered" evidence="1">
    <location>
        <begin position="131"/>
        <end position="454"/>
    </location>
</feature>
<dbReference type="KEGG" id="pda:103708613"/>
<feature type="compositionally biased region" description="Low complexity" evidence="1">
    <location>
        <begin position="149"/>
        <end position="164"/>
    </location>
</feature>
<feature type="compositionally biased region" description="Low complexity" evidence="1">
    <location>
        <begin position="293"/>
        <end position="304"/>
    </location>
</feature>
<feature type="compositionally biased region" description="Low complexity" evidence="1">
    <location>
        <begin position="319"/>
        <end position="334"/>
    </location>
</feature>
<evidence type="ECO:0000313" key="3">
    <source>
        <dbReference type="RefSeq" id="XP_038985149.1"/>
    </source>
</evidence>
<feature type="compositionally biased region" description="Pro residues" evidence="1">
    <location>
        <begin position="434"/>
        <end position="454"/>
    </location>
</feature>
<dbReference type="OrthoDB" id="696797at2759"/>
<gene>
    <name evidence="3" type="primary">LOC103708613</name>
</gene>
<name>A0A8B9APA6_PHODC</name>
<accession>A0A8B9APA6</accession>
<dbReference type="PANTHER" id="PTHR33210:SF18">
    <property type="entry name" value="PROTODERMAL FACTOR 1"/>
    <property type="match status" value="1"/>
</dbReference>
<reference evidence="2" key="1">
    <citation type="journal article" date="2019" name="Nat. Commun.">
        <title>Genome-wide association mapping of date palm fruit traits.</title>
        <authorList>
            <person name="Hazzouri K.M."/>
            <person name="Gros-Balthazard M."/>
            <person name="Flowers J.M."/>
            <person name="Copetti D."/>
            <person name="Lemansour A."/>
            <person name="Lebrun M."/>
            <person name="Masmoudi K."/>
            <person name="Ferrand S."/>
            <person name="Dhar M.I."/>
            <person name="Fresquez Z.A."/>
            <person name="Rosas U."/>
            <person name="Zhang J."/>
            <person name="Talag J."/>
            <person name="Lee S."/>
            <person name="Kudrna D."/>
            <person name="Powell R.F."/>
            <person name="Leitch I.J."/>
            <person name="Krueger R.R."/>
            <person name="Wing R.A."/>
            <person name="Amiri K.M.A."/>
            <person name="Purugganan M.D."/>
        </authorList>
    </citation>
    <scope>NUCLEOTIDE SEQUENCE [LARGE SCALE GENOMIC DNA]</scope>
    <source>
        <strain evidence="2">cv. Khalas</strain>
    </source>
</reference>
<dbReference type="GeneID" id="103708613"/>
<dbReference type="Proteomes" id="UP000228380">
    <property type="component" value="Chromosome 8"/>
</dbReference>
<reference evidence="3" key="2">
    <citation type="submission" date="2025-08" db="UniProtKB">
        <authorList>
            <consortium name="RefSeq"/>
        </authorList>
    </citation>
    <scope>IDENTIFICATION</scope>
    <source>
        <tissue evidence="3">Young leaves</tissue>
    </source>
</reference>
<feature type="compositionally biased region" description="Low complexity" evidence="1">
    <location>
        <begin position="277"/>
        <end position="286"/>
    </location>
</feature>
<feature type="compositionally biased region" description="Pro residues" evidence="1">
    <location>
        <begin position="253"/>
        <end position="268"/>
    </location>
</feature>
<dbReference type="PANTHER" id="PTHR33210">
    <property type="entry name" value="PROTODERMAL FACTOR 1"/>
    <property type="match status" value="1"/>
</dbReference>
<keyword evidence="2" id="KW-1185">Reference proteome</keyword>
<dbReference type="AlphaFoldDB" id="A0A8B9APA6"/>
<protein>
    <submittedName>
        <fullName evidence="3">Vegetative cell wall protein gp1 isoform X1</fullName>
    </submittedName>
</protein>
<sequence length="580" mass="58688">MESGHLRRSKRIGSISLDGMQENIKCHPTTPCPALPAAFMFMNAILSFQSPLPVCIYRHGHSTASLQDLVSSTFIFVPSFFPLFAARLIEMERESKAKAHLMSFLLAGLVFQTVITPVVSRSLEEFSDQKNYYSTPHSRTPKHPHKEPTSCSTPSNGGPSTPSHGAGGGHGLPTPSHGSGCGHGSPSPSQGGEGSYGSPPPSQGGGGGGGGGHASPPPSHGSGGSYDTPSPSRGSGGYHNAPPYSGGHSSPAIIPPSSPPMVVPPVTPSPGNGGSFGTPTPRSSGGSPPPFPVVQSPVTPPVSGGIYGTPTPSHGSGGYYNSPPTPSSGGSPAIIPSPPSPMVESPVTPPGSTGGGYGTPTPSHGSGGSYNSPPTPSSGGSPAIIPSAPSPVVESPITPPGSGGGCGAPTPSHGSGGYYNSPPTPSNDCYNSPPSSPTIEPPVTPTPTIPDITPPSPLIPDPNSHPSFTGTCNYWRTHPEAILTVLGYLGNISQLFGAACGLAFGRDLSLPEALANTRADGIGALYREGTASLLNSLADRRFPFTTQQVTDAFAAAVTSDEAAATQAELFKQANEGRLKF</sequence>
<dbReference type="InterPro" id="IPR039923">
    <property type="entry name" value="Protodermal_1"/>
</dbReference>